<sequence length="106" mass="11906">MNRDHYYNFISMTNAEQHDLLREIINRQSTPSVPPLQGFFTEPAGCGKTFVFRLAMDLYNRYSNTRNNTAYDAFVIRASTGKVAVAGGATTVHAAFKLSWKILGKI</sequence>
<gene>
    <name evidence="1" type="ORF">HPB48_013620</name>
</gene>
<accession>A0A9J6GNQ8</accession>
<comment type="caution">
    <text evidence="1">The sequence shown here is derived from an EMBL/GenBank/DDBJ whole genome shotgun (WGS) entry which is preliminary data.</text>
</comment>
<name>A0A9J6GNQ8_HAELO</name>
<proteinExistence type="predicted"/>
<evidence type="ECO:0008006" key="3">
    <source>
        <dbReference type="Google" id="ProtNLM"/>
    </source>
</evidence>
<dbReference type="EMBL" id="JABSTR010000010">
    <property type="protein sequence ID" value="KAH9380102.1"/>
    <property type="molecule type" value="Genomic_DNA"/>
</dbReference>
<dbReference type="VEuPathDB" id="VectorBase:HLOH_060552"/>
<dbReference type="AlphaFoldDB" id="A0A9J6GNQ8"/>
<dbReference type="Proteomes" id="UP000821853">
    <property type="component" value="Chromosome 8"/>
</dbReference>
<evidence type="ECO:0000313" key="2">
    <source>
        <dbReference type="Proteomes" id="UP000821853"/>
    </source>
</evidence>
<organism evidence="1 2">
    <name type="scientific">Haemaphysalis longicornis</name>
    <name type="common">Bush tick</name>
    <dbReference type="NCBI Taxonomy" id="44386"/>
    <lineage>
        <taxon>Eukaryota</taxon>
        <taxon>Metazoa</taxon>
        <taxon>Ecdysozoa</taxon>
        <taxon>Arthropoda</taxon>
        <taxon>Chelicerata</taxon>
        <taxon>Arachnida</taxon>
        <taxon>Acari</taxon>
        <taxon>Parasitiformes</taxon>
        <taxon>Ixodida</taxon>
        <taxon>Ixodoidea</taxon>
        <taxon>Ixodidae</taxon>
        <taxon>Haemaphysalinae</taxon>
        <taxon>Haemaphysalis</taxon>
    </lineage>
</organism>
<keyword evidence="2" id="KW-1185">Reference proteome</keyword>
<reference evidence="1 2" key="1">
    <citation type="journal article" date="2020" name="Cell">
        <title>Large-Scale Comparative Analyses of Tick Genomes Elucidate Their Genetic Diversity and Vector Capacities.</title>
        <authorList>
            <consortium name="Tick Genome and Microbiome Consortium (TIGMIC)"/>
            <person name="Jia N."/>
            <person name="Wang J."/>
            <person name="Shi W."/>
            <person name="Du L."/>
            <person name="Sun Y."/>
            <person name="Zhan W."/>
            <person name="Jiang J.F."/>
            <person name="Wang Q."/>
            <person name="Zhang B."/>
            <person name="Ji P."/>
            <person name="Bell-Sakyi L."/>
            <person name="Cui X.M."/>
            <person name="Yuan T.T."/>
            <person name="Jiang B.G."/>
            <person name="Yang W.F."/>
            <person name="Lam T.T."/>
            <person name="Chang Q.C."/>
            <person name="Ding S.J."/>
            <person name="Wang X.J."/>
            <person name="Zhu J.G."/>
            <person name="Ruan X.D."/>
            <person name="Zhao L."/>
            <person name="Wei J.T."/>
            <person name="Ye R.Z."/>
            <person name="Que T.C."/>
            <person name="Du C.H."/>
            <person name="Zhou Y.H."/>
            <person name="Cheng J.X."/>
            <person name="Dai P.F."/>
            <person name="Guo W.B."/>
            <person name="Han X.H."/>
            <person name="Huang E.J."/>
            <person name="Li L.F."/>
            <person name="Wei W."/>
            <person name="Gao Y.C."/>
            <person name="Liu J.Z."/>
            <person name="Shao H.Z."/>
            <person name="Wang X."/>
            <person name="Wang C.C."/>
            <person name="Yang T.C."/>
            <person name="Huo Q.B."/>
            <person name="Li W."/>
            <person name="Chen H.Y."/>
            <person name="Chen S.E."/>
            <person name="Zhou L.G."/>
            <person name="Ni X.B."/>
            <person name="Tian J.H."/>
            <person name="Sheng Y."/>
            <person name="Liu T."/>
            <person name="Pan Y.S."/>
            <person name="Xia L.Y."/>
            <person name="Li J."/>
            <person name="Zhao F."/>
            <person name="Cao W.C."/>
        </authorList>
    </citation>
    <scope>NUCLEOTIDE SEQUENCE [LARGE SCALE GENOMIC DNA]</scope>
    <source>
        <strain evidence="1">HaeL-2018</strain>
    </source>
</reference>
<protein>
    <recommendedName>
        <fullName evidence="3">ATP-dependent DNA helicase</fullName>
    </recommendedName>
</protein>
<dbReference type="OrthoDB" id="6508477at2759"/>
<evidence type="ECO:0000313" key="1">
    <source>
        <dbReference type="EMBL" id="KAH9380102.1"/>
    </source>
</evidence>